<evidence type="ECO:0000313" key="3">
    <source>
        <dbReference type="EMBL" id="RMQ15053.1"/>
    </source>
</evidence>
<dbReference type="Proteomes" id="UP000037836">
    <property type="component" value="Unassembled WGS sequence"/>
</dbReference>
<proteinExistence type="predicted"/>
<dbReference type="EMBL" id="RBQX01000183">
    <property type="protein sequence ID" value="RMQ15053.1"/>
    <property type="molecule type" value="Genomic_DNA"/>
</dbReference>
<dbReference type="Gene3D" id="1.10.150.400">
    <property type="match status" value="1"/>
</dbReference>
<dbReference type="Proteomes" id="UP000273536">
    <property type="component" value="Unassembled WGS sequence"/>
</dbReference>
<protein>
    <recommendedName>
        <fullName evidence="7">Glycosyl transferase family 1</fullName>
    </recommendedName>
</protein>
<dbReference type="InterPro" id="IPR036412">
    <property type="entry name" value="HAD-like_sf"/>
</dbReference>
<dbReference type="EMBL" id="RBPS01000313">
    <property type="protein sequence ID" value="RMO31923.1"/>
    <property type="molecule type" value="Genomic_DNA"/>
</dbReference>
<evidence type="ECO:0000313" key="6">
    <source>
        <dbReference type="Proteomes" id="UP000273536"/>
    </source>
</evidence>
<dbReference type="Proteomes" id="UP000272471">
    <property type="component" value="Unassembled WGS sequence"/>
</dbReference>
<dbReference type="Gene3D" id="3.40.50.1000">
    <property type="entry name" value="HAD superfamily/HAD-like"/>
    <property type="match status" value="1"/>
</dbReference>
<organism evidence="2 6">
    <name type="scientific">Pseudomonas savastanoi pv. glycinea</name>
    <name type="common">Pseudomonas syringae pv. glycinea</name>
    <dbReference type="NCBI Taxonomy" id="318"/>
    <lineage>
        <taxon>Bacteria</taxon>
        <taxon>Pseudomonadati</taxon>
        <taxon>Pseudomonadota</taxon>
        <taxon>Gammaproteobacteria</taxon>
        <taxon>Pseudomonadales</taxon>
        <taxon>Pseudomonadaceae</taxon>
        <taxon>Pseudomonas</taxon>
    </lineage>
</organism>
<gene>
    <name evidence="1" type="ORF">AC496_5214</name>
    <name evidence="3" type="ORF">ALQ11_01074</name>
    <name evidence="2" type="ORF">ALQ42_03783</name>
</gene>
<keyword evidence="4" id="KW-1185">Reference proteome</keyword>
<dbReference type="RefSeq" id="WP_004663891.1">
    <property type="nucleotide sequence ID" value="NZ_LGLL01000020.1"/>
</dbReference>
<name>A0A0P9S4K6_PSESG</name>
<dbReference type="Pfam" id="PF05045">
    <property type="entry name" value="RgpF"/>
    <property type="match status" value="1"/>
</dbReference>
<sequence>MNTNQTTENKKLQAIIQLIENSGSFDKKYYTYQLKKAGKKTKNPVEHYLLEGCKIGLEPHPCFVTDFYFEHNKDVQEVNAHPFIHFVMYGYKENRLTREGFSLSRYREQRPEIEKTGANPFKHFTKKYGQHQPVPNLVEAPQQIKLPQLSATDIKSLSEQAVQLGLFDSQWYSERYGKQFDSSENAFADYLKKSRFSPVNPSNYFDTETYHRMNTDVYHAQISPLYHYLISGRQEGRTYHANVKKWQPNNVLDVQTTLKPEAARLNVAICLHIFYEDYIEKFSHALANFPIAVDVFITLAAPNHKKKTIATFGQHPRVKNLKVSCVPNRERNFGPLLVEFSKDLMAYDLFCHLHSKKSLYSGREQTQWADYLTEYLLRDANIITRLLNAFVDHKDLGLYYPTTFWMMPSWVNHVTMNKAFMNAWHNEWQIDPCEGFLSYPAGGMFWARPEALKEMLEKEYTYDFFPQEPLPNDGSMLHALERVIGLLAEKNGYKQFFYYPTSGQLTLDQSYTTHSYCQRLEDVRNQLRNFSTISFDVFDTLVRRQYTVADYAKLLLGQELETKGVVVSAQGFVDLRNEAEYELRKRANFQGDVRLSDIYLEIGLKLKIAESEAQRMMQREFEIDLGMILAKDEMVDLFNELGSHGHVLWVISDTYYSREQVGLMLRKAGVTGAYRLLVSSEEQKRKDNGTMWHMVKNDLEHHGATPHIHIGDNVVADCQIPGDFGLTTLHILHPSDKWQALGFPKIRESSPILNEYEIKKWGRLVSTVGRLPFI</sequence>
<reference evidence="5 6" key="3">
    <citation type="submission" date="2018-08" db="EMBL/GenBank/DDBJ databases">
        <title>Recombination of ecologically and evolutionarily significant loci maintains genetic cohesion in the Pseudomonas syringae species complex.</title>
        <authorList>
            <person name="Dillon M."/>
            <person name="Thakur S."/>
            <person name="Almeida R.N.D."/>
            <person name="Weir B.S."/>
            <person name="Guttman D.S."/>
        </authorList>
    </citation>
    <scope>NUCLEOTIDE SEQUENCE [LARGE SCALE GENOMIC DNA]</scope>
    <source>
        <strain evidence="3 5">ICMP 4182</strain>
        <strain evidence="2 6">ICMP 6372</strain>
    </source>
</reference>
<dbReference type="SUPFAM" id="SSF56784">
    <property type="entry name" value="HAD-like"/>
    <property type="match status" value="1"/>
</dbReference>
<dbReference type="AlphaFoldDB" id="A0A0P9S4K6"/>
<evidence type="ECO:0008006" key="7">
    <source>
        <dbReference type="Google" id="ProtNLM"/>
    </source>
</evidence>
<dbReference type="EMBL" id="LGLO01000010">
    <property type="protein sequence ID" value="KPC47267.1"/>
    <property type="molecule type" value="Genomic_DNA"/>
</dbReference>
<evidence type="ECO:0000313" key="2">
    <source>
        <dbReference type="EMBL" id="RMO31923.1"/>
    </source>
</evidence>
<reference evidence="1" key="1">
    <citation type="submission" date="2015-07" db="EMBL/GenBank/DDBJ databases">
        <authorList>
            <person name="O'Brien H.E."/>
            <person name="Thakur S."/>
            <person name="Gong Y."/>
            <person name="Wang P.W."/>
            <person name="Guttman D.S."/>
        </authorList>
    </citation>
    <scope>NUCLEOTIDE SEQUENCE</scope>
    <source>
        <strain evidence="1">BR1</strain>
    </source>
</reference>
<evidence type="ECO:0000313" key="5">
    <source>
        <dbReference type="Proteomes" id="UP000272471"/>
    </source>
</evidence>
<comment type="caution">
    <text evidence="2">The sequence shown here is derived from an EMBL/GenBank/DDBJ whole genome shotgun (WGS) entry which is preliminary data.</text>
</comment>
<evidence type="ECO:0000313" key="1">
    <source>
        <dbReference type="EMBL" id="KPC47267.1"/>
    </source>
</evidence>
<evidence type="ECO:0000313" key="4">
    <source>
        <dbReference type="Proteomes" id="UP000037836"/>
    </source>
</evidence>
<accession>A0A0P9S4K6</accession>
<dbReference type="InterPro" id="IPR023214">
    <property type="entry name" value="HAD_sf"/>
</dbReference>
<reference evidence="1 4" key="2">
    <citation type="submission" date="2015-10" db="EMBL/GenBank/DDBJ databases">
        <title>Comparative genomics and high-throughput reverse genetic screens identify a new phytobacterial MAMP and an Arabidopsis receptor required for immune elicitation.</title>
        <authorList>
            <person name="Mott G.A."/>
            <person name="Thakur S."/>
            <person name="Wang P.W."/>
            <person name="Desveaux D."/>
            <person name="Guttman D.S."/>
        </authorList>
    </citation>
    <scope>NUCLEOTIDE SEQUENCE [LARGE SCALE GENOMIC DNA]</scope>
    <source>
        <strain evidence="1 4">BR1</strain>
    </source>
</reference>
<dbReference type="InterPro" id="IPR007739">
    <property type="entry name" value="RgpF"/>
</dbReference>